<evidence type="ECO:0000313" key="2">
    <source>
        <dbReference type="Proteomes" id="UP000317715"/>
    </source>
</evidence>
<proteinExistence type="predicted"/>
<dbReference type="EMBL" id="BJMD01000035">
    <property type="protein sequence ID" value="GEB21095.1"/>
    <property type="molecule type" value="Genomic_DNA"/>
</dbReference>
<dbReference type="Proteomes" id="UP000317715">
    <property type="component" value="Unassembled WGS sequence"/>
</dbReference>
<evidence type="ECO:0000313" key="1">
    <source>
        <dbReference type="EMBL" id="GEB21095.1"/>
    </source>
</evidence>
<organism evidence="1 2">
    <name type="scientific">Paenarthrobacter aurescens</name>
    <name type="common">Arthrobacter aurescens</name>
    <dbReference type="NCBI Taxonomy" id="43663"/>
    <lineage>
        <taxon>Bacteria</taxon>
        <taxon>Bacillati</taxon>
        <taxon>Actinomycetota</taxon>
        <taxon>Actinomycetes</taxon>
        <taxon>Micrococcales</taxon>
        <taxon>Micrococcaceae</taxon>
        <taxon>Paenarthrobacter</taxon>
    </lineage>
</organism>
<protein>
    <submittedName>
        <fullName evidence="1">Uncharacterized protein</fullName>
    </submittedName>
</protein>
<sequence length="176" mass="19484">MSVHIWYLVDLSASSAEADSAVHRLQEWLVTTGWVGAERESDWVEGLCLTPGPRALERGLAKETSNLTLIHDRDGYSMGENFAPPSCPACGETLDEDILFDAYSDWAATDWTLGTQPSVSCDACGEEKPVVDFADEHSRVAHGNLAIALYAWDHEELFAAVEENFPGHWRTIYSHT</sequence>
<keyword evidence="2" id="KW-1185">Reference proteome</keyword>
<comment type="caution">
    <text evidence="1">The sequence shown here is derived from an EMBL/GenBank/DDBJ whole genome shotgun (WGS) entry which is preliminary data.</text>
</comment>
<gene>
    <name evidence="1" type="ORF">AAU01_38500</name>
</gene>
<reference evidence="1 2" key="1">
    <citation type="submission" date="2019-06" db="EMBL/GenBank/DDBJ databases">
        <title>Whole genome shotgun sequence of Paenarthrobacter aurescens NBRC 12136.</title>
        <authorList>
            <person name="Hosoyama A."/>
            <person name="Uohara A."/>
            <person name="Ohji S."/>
            <person name="Ichikawa N."/>
        </authorList>
    </citation>
    <scope>NUCLEOTIDE SEQUENCE [LARGE SCALE GENOMIC DNA]</scope>
    <source>
        <strain evidence="1 2">NBRC 12136</strain>
    </source>
</reference>
<dbReference type="AlphaFoldDB" id="A0A4Y3NKV8"/>
<dbReference type="OrthoDB" id="5020188at2"/>
<name>A0A4Y3NKV8_PAEAU</name>
<dbReference type="RefSeq" id="WP_141286436.1">
    <property type="nucleotide sequence ID" value="NZ_BAAAWK010000001.1"/>
</dbReference>
<dbReference type="GeneID" id="97299934"/>
<accession>A0A4Y3NKV8</accession>